<evidence type="ECO:0000313" key="2">
    <source>
        <dbReference type="EMBL" id="MFE3871939.1"/>
    </source>
</evidence>
<name>A0ABW6I6X8_9FLAO</name>
<accession>A0ABW6I6X8</accession>
<comment type="caution">
    <text evidence="2">The sequence shown here is derived from an EMBL/GenBank/DDBJ whole genome shotgun (WGS) entry which is preliminary data.</text>
</comment>
<evidence type="ECO:0000313" key="3">
    <source>
        <dbReference type="Proteomes" id="UP001600107"/>
    </source>
</evidence>
<dbReference type="EMBL" id="JBHZPY010000010">
    <property type="protein sequence ID" value="MFE3871939.1"/>
    <property type="molecule type" value="Genomic_DNA"/>
</dbReference>
<reference evidence="2 3" key="1">
    <citation type="submission" date="2024-06" db="EMBL/GenBank/DDBJ databases">
        <title>Flavobacterium spp. isolated from glacier.</title>
        <authorList>
            <person name="Han D."/>
        </authorList>
    </citation>
    <scope>NUCLEOTIDE SEQUENCE [LARGE SCALE GENOMIC DNA]</scope>
    <source>
        <strain evidence="2 3">ZS1P70</strain>
    </source>
</reference>
<gene>
    <name evidence="2" type="ORF">ACFX5F_11980</name>
</gene>
<organism evidence="2 3">
    <name type="scientific">Flavobacterium zhoui</name>
    <dbReference type="NCBI Taxonomy" id="3230414"/>
    <lineage>
        <taxon>Bacteria</taxon>
        <taxon>Pseudomonadati</taxon>
        <taxon>Bacteroidota</taxon>
        <taxon>Flavobacteriia</taxon>
        <taxon>Flavobacteriales</taxon>
        <taxon>Flavobacteriaceae</taxon>
        <taxon>Flavobacterium</taxon>
    </lineage>
</organism>
<dbReference type="Pfam" id="PF18925">
    <property type="entry name" value="DUF5675"/>
    <property type="match status" value="1"/>
</dbReference>
<proteinExistence type="predicted"/>
<protein>
    <submittedName>
        <fullName evidence="2">DUF5675 family protein</fullName>
    </submittedName>
</protein>
<dbReference type="RefSeq" id="WP_379852328.1">
    <property type="nucleotide sequence ID" value="NZ_JBHZPY010000010.1"/>
</dbReference>
<feature type="domain" description="DUF5675" evidence="1">
    <location>
        <begin position="5"/>
        <end position="116"/>
    </location>
</feature>
<sequence length="131" mass="14661">MVLVLSRTYFPGGTNGKLACDGQFICCTIELPWRENEKCISCIPEGYYLLRKRYSRKFQWHIEVVAVKNRSSILVHPANNAMRELNGCIAPVTQVSGAGVGLQSRQAFVKVKKLVYEALERSAIVSLIVQS</sequence>
<keyword evidence="3" id="KW-1185">Reference proteome</keyword>
<dbReference type="Proteomes" id="UP001600107">
    <property type="component" value="Unassembled WGS sequence"/>
</dbReference>
<evidence type="ECO:0000259" key="1">
    <source>
        <dbReference type="Pfam" id="PF18925"/>
    </source>
</evidence>
<dbReference type="InterPro" id="IPR043732">
    <property type="entry name" value="DUF5675"/>
</dbReference>